<reference evidence="2 3" key="1">
    <citation type="submission" date="2019-06" db="EMBL/GenBank/DDBJ databases">
        <title>The draft genome of Rhizobium smilacinae PTYR-5.</title>
        <authorList>
            <person name="Liu L."/>
            <person name="Li L."/>
            <person name="Zhang X."/>
        </authorList>
    </citation>
    <scope>NUCLEOTIDE SEQUENCE [LARGE SCALE GENOMIC DNA]</scope>
    <source>
        <strain evidence="2 3">PTYR-5</strain>
    </source>
</reference>
<dbReference type="Proteomes" id="UP000311605">
    <property type="component" value="Unassembled WGS sequence"/>
</dbReference>
<dbReference type="RefSeq" id="WP_139675869.1">
    <property type="nucleotide sequence ID" value="NZ_VDMN01000001.1"/>
</dbReference>
<organism evidence="2 3">
    <name type="scientific">Aliirhizobium smilacinae</name>
    <dbReference type="NCBI Taxonomy" id="1395944"/>
    <lineage>
        <taxon>Bacteria</taxon>
        <taxon>Pseudomonadati</taxon>
        <taxon>Pseudomonadota</taxon>
        <taxon>Alphaproteobacteria</taxon>
        <taxon>Hyphomicrobiales</taxon>
        <taxon>Rhizobiaceae</taxon>
        <taxon>Aliirhizobium</taxon>
    </lineage>
</organism>
<feature type="region of interest" description="Disordered" evidence="1">
    <location>
        <begin position="51"/>
        <end position="73"/>
    </location>
</feature>
<evidence type="ECO:0000313" key="3">
    <source>
        <dbReference type="Proteomes" id="UP000311605"/>
    </source>
</evidence>
<dbReference type="EMBL" id="VDMN01000001">
    <property type="protein sequence ID" value="TNM66476.1"/>
    <property type="molecule type" value="Genomic_DNA"/>
</dbReference>
<dbReference type="AlphaFoldDB" id="A0A5C4XSB0"/>
<feature type="region of interest" description="Disordered" evidence="1">
    <location>
        <begin position="1"/>
        <end position="25"/>
    </location>
</feature>
<keyword evidence="3" id="KW-1185">Reference proteome</keyword>
<gene>
    <name evidence="2" type="ORF">FHP24_09840</name>
</gene>
<evidence type="ECO:0000256" key="1">
    <source>
        <dbReference type="SAM" id="MobiDB-lite"/>
    </source>
</evidence>
<comment type="caution">
    <text evidence="2">The sequence shown here is derived from an EMBL/GenBank/DDBJ whole genome shotgun (WGS) entry which is preliminary data.</text>
</comment>
<evidence type="ECO:0000313" key="2">
    <source>
        <dbReference type="EMBL" id="TNM66476.1"/>
    </source>
</evidence>
<sequence>MTSFIFGGDGQETPEDAARRKRQAVARALAQSSQAQSVGDAIGQGMSGFGDALAYRQQQPQNQFPDAPGGGAPSFMQAIKNMMGFRSGGLF</sequence>
<proteinExistence type="predicted"/>
<accession>A0A5C4XSB0</accession>
<protein>
    <submittedName>
        <fullName evidence="2">Uncharacterized protein</fullName>
    </submittedName>
</protein>
<name>A0A5C4XSB0_9HYPH</name>